<organism evidence="2 3">
    <name type="scientific">Pseudodesulfovibrio indicus</name>
    <dbReference type="NCBI Taxonomy" id="1716143"/>
    <lineage>
        <taxon>Bacteria</taxon>
        <taxon>Pseudomonadati</taxon>
        <taxon>Thermodesulfobacteriota</taxon>
        <taxon>Desulfovibrionia</taxon>
        <taxon>Desulfovibrionales</taxon>
        <taxon>Desulfovibrionaceae</taxon>
    </lineage>
</organism>
<feature type="transmembrane region" description="Helical" evidence="1">
    <location>
        <begin position="131"/>
        <end position="150"/>
    </location>
</feature>
<evidence type="ECO:0000256" key="1">
    <source>
        <dbReference type="SAM" id="Phobius"/>
    </source>
</evidence>
<dbReference type="PANTHER" id="PTHR36844:SF1">
    <property type="entry name" value="PROTEASE PRSW"/>
    <property type="match status" value="1"/>
</dbReference>
<feature type="transmembrane region" description="Helical" evidence="1">
    <location>
        <begin position="162"/>
        <end position="179"/>
    </location>
</feature>
<dbReference type="Pfam" id="PF13367">
    <property type="entry name" value="PrsW-protease"/>
    <property type="match status" value="1"/>
</dbReference>
<dbReference type="PANTHER" id="PTHR36844">
    <property type="entry name" value="PROTEASE PRSW"/>
    <property type="match status" value="1"/>
</dbReference>
<feature type="transmembrane region" description="Helical" evidence="1">
    <location>
        <begin position="26"/>
        <end position="47"/>
    </location>
</feature>
<sequence length="341" mass="37225">MALVPSAVLLWLFVSSDKYPEPAGALISSFLLGVLIVLCIYLVYPFLSLVESALPPDNPYLLGLGHALLMAAIPEECFKLIVLRRYCVNLRAFDEPMDGIVYGVTVSLGFATAENLLFVMEGGMGVAVGRAFLAVPCHALVGAIMGYYVGRAAFARKERTALYLKALLLPILFHALYDFPPMSFRMAERIGTAIPGPTAIGLNVLFGAVIFVMVRYVASITRRMKAQQREGKSPGFGFSRVMAARVRVDHELRRSRLKRWMKAYREESGPMDLLFAALCLMGVFCALAGAARMGSPGDPLSRLSLAAAVFFFVYGIGFAARGMGKLTARMVRERKGTDGSR</sequence>
<keyword evidence="1" id="KW-1133">Transmembrane helix</keyword>
<reference evidence="2 3" key="1">
    <citation type="journal article" date="2016" name="Front. Microbiol.">
        <title>Genome Sequence of the Piezophilic, Mesophilic Sulfate-Reducing Bacterium Desulfovibrio indicus J2T.</title>
        <authorList>
            <person name="Cao J."/>
            <person name="Maignien L."/>
            <person name="Shao Z."/>
            <person name="Alain K."/>
            <person name="Jebbar M."/>
        </authorList>
    </citation>
    <scope>NUCLEOTIDE SEQUENCE [LARGE SCALE GENOMIC DNA]</scope>
    <source>
        <strain evidence="2 3">J2</strain>
    </source>
</reference>
<dbReference type="EMBL" id="CP014206">
    <property type="protein sequence ID" value="AMK09896.1"/>
    <property type="molecule type" value="Genomic_DNA"/>
</dbReference>
<feature type="transmembrane region" description="Helical" evidence="1">
    <location>
        <begin position="100"/>
        <end position="119"/>
    </location>
</feature>
<evidence type="ECO:0000313" key="3">
    <source>
        <dbReference type="Proteomes" id="UP000055611"/>
    </source>
</evidence>
<keyword evidence="3" id="KW-1185">Reference proteome</keyword>
<evidence type="ECO:0008006" key="4">
    <source>
        <dbReference type="Google" id="ProtNLM"/>
    </source>
</evidence>
<proteinExistence type="predicted"/>
<dbReference type="Proteomes" id="UP000055611">
    <property type="component" value="Chromosome"/>
</dbReference>
<name>A0ABM5YR42_9BACT</name>
<gene>
    <name evidence="2" type="ORF">AWY79_01605</name>
</gene>
<dbReference type="InterPro" id="IPR026898">
    <property type="entry name" value="PrsW"/>
</dbReference>
<protein>
    <recommendedName>
        <fullName evidence="4">Protease PrsW</fullName>
    </recommendedName>
</protein>
<evidence type="ECO:0000313" key="2">
    <source>
        <dbReference type="EMBL" id="AMK09896.1"/>
    </source>
</evidence>
<keyword evidence="1" id="KW-0472">Membrane</keyword>
<feature type="transmembrane region" description="Helical" evidence="1">
    <location>
        <begin position="271"/>
        <end position="291"/>
    </location>
</feature>
<accession>A0ABM5YR42</accession>
<feature type="transmembrane region" description="Helical" evidence="1">
    <location>
        <begin position="303"/>
        <end position="324"/>
    </location>
</feature>
<keyword evidence="1" id="KW-0812">Transmembrane</keyword>
<feature type="transmembrane region" description="Helical" evidence="1">
    <location>
        <begin position="199"/>
        <end position="218"/>
    </location>
</feature>